<keyword evidence="2" id="KW-1185">Reference proteome</keyword>
<proteinExistence type="predicted"/>
<sequence length="127" mass="15458">MEQKREIVVYYKYLLQNVSRLAGNLQWCNIWFQQRRHCIFKLTKDVSKLLKRLFNKQDQHVQPVRYVKHTQLIVGFSYVPKNETKNQTFVFSYITLMQRGCFVQANLYRNQVYSIHLLYQRSSQMSQ</sequence>
<dbReference type="Proteomes" id="UP001642409">
    <property type="component" value="Unassembled WGS sequence"/>
</dbReference>
<accession>A0ABP1H9Z6</accession>
<evidence type="ECO:0000313" key="1">
    <source>
        <dbReference type="EMBL" id="CAL5987505.1"/>
    </source>
</evidence>
<name>A0ABP1H9Z6_9EUKA</name>
<evidence type="ECO:0000313" key="2">
    <source>
        <dbReference type="Proteomes" id="UP001642409"/>
    </source>
</evidence>
<comment type="caution">
    <text evidence="1">The sequence shown here is derived from an EMBL/GenBank/DDBJ whole genome shotgun (WGS) entry which is preliminary data.</text>
</comment>
<organism evidence="1 2">
    <name type="scientific">Hexamita inflata</name>
    <dbReference type="NCBI Taxonomy" id="28002"/>
    <lineage>
        <taxon>Eukaryota</taxon>
        <taxon>Metamonada</taxon>
        <taxon>Diplomonadida</taxon>
        <taxon>Hexamitidae</taxon>
        <taxon>Hexamitinae</taxon>
        <taxon>Hexamita</taxon>
    </lineage>
</organism>
<reference evidence="1 2" key="1">
    <citation type="submission" date="2024-07" db="EMBL/GenBank/DDBJ databases">
        <authorList>
            <person name="Akdeniz Z."/>
        </authorList>
    </citation>
    <scope>NUCLEOTIDE SEQUENCE [LARGE SCALE GENOMIC DNA]</scope>
</reference>
<dbReference type="EMBL" id="CAXDID020000021">
    <property type="protein sequence ID" value="CAL5987505.1"/>
    <property type="molecule type" value="Genomic_DNA"/>
</dbReference>
<gene>
    <name evidence="1" type="ORF">HINF_LOCUS9926</name>
</gene>
<protein>
    <submittedName>
        <fullName evidence="1">Hypothetical_protein</fullName>
    </submittedName>
</protein>